<comment type="caution">
    <text evidence="2">The sequence shown here is derived from an EMBL/GenBank/DDBJ whole genome shotgun (WGS) entry which is preliminary data.</text>
</comment>
<dbReference type="Pfam" id="PF04143">
    <property type="entry name" value="Sulf_transp"/>
    <property type="match status" value="1"/>
</dbReference>
<keyword evidence="1" id="KW-0812">Transmembrane</keyword>
<keyword evidence="1" id="KW-0472">Membrane</keyword>
<proteinExistence type="predicted"/>
<keyword evidence="1" id="KW-1133">Transmembrane helix</keyword>
<dbReference type="EMBL" id="MTKO01000123">
    <property type="protein sequence ID" value="RWX43332.1"/>
    <property type="molecule type" value="Genomic_DNA"/>
</dbReference>
<protein>
    <submittedName>
        <fullName evidence="2">Putative selenium metabolism protein, YedE family</fullName>
    </submittedName>
</protein>
<gene>
    <name evidence="2" type="ORF">H206_02880</name>
</gene>
<dbReference type="Proteomes" id="UP000287853">
    <property type="component" value="Unassembled WGS sequence"/>
</dbReference>
<feature type="transmembrane region" description="Helical" evidence="1">
    <location>
        <begin position="145"/>
        <end position="166"/>
    </location>
</feature>
<dbReference type="AlphaFoldDB" id="A0A444IRC4"/>
<dbReference type="InterPro" id="IPR007272">
    <property type="entry name" value="Sulf_transp_TsuA/YedE"/>
</dbReference>
<feature type="transmembrane region" description="Helical" evidence="1">
    <location>
        <begin position="114"/>
        <end position="133"/>
    </location>
</feature>
<keyword evidence="3" id="KW-1185">Reference proteome</keyword>
<feature type="transmembrane region" description="Helical" evidence="1">
    <location>
        <begin position="76"/>
        <end position="94"/>
    </location>
</feature>
<sequence>MPTINGYILPGIGFLLLILLLFKPSFIRQGFSGPAAQHAPLWISLAIGLLIGGLAQRSGFCITGGIRNFFLFREKTLFSGVVATFVSALMVSLVSGQFNLGMEAQPGAHHSHLWSFLAMVLVGLAAVIVDGCPFRQVIKAGEGDVDAGITCFGMVTGAALVINWQLRSTSAGPVFNGKIATLLGLIFCLTVILSYRKARVKR</sequence>
<feature type="transmembrane region" description="Helical" evidence="1">
    <location>
        <begin position="39"/>
        <end position="55"/>
    </location>
</feature>
<evidence type="ECO:0000256" key="1">
    <source>
        <dbReference type="SAM" id="Phobius"/>
    </source>
</evidence>
<accession>A0A444IRC4</accession>
<evidence type="ECO:0000313" key="3">
    <source>
        <dbReference type="Proteomes" id="UP000287853"/>
    </source>
</evidence>
<feature type="transmembrane region" description="Helical" evidence="1">
    <location>
        <begin position="7"/>
        <end position="27"/>
    </location>
</feature>
<organism evidence="2 3">
    <name type="scientific">Candidatus Electrothrix aarhusensis</name>
    <dbReference type="NCBI Taxonomy" id="1859131"/>
    <lineage>
        <taxon>Bacteria</taxon>
        <taxon>Pseudomonadati</taxon>
        <taxon>Thermodesulfobacteriota</taxon>
        <taxon>Desulfobulbia</taxon>
        <taxon>Desulfobulbales</taxon>
        <taxon>Desulfobulbaceae</taxon>
        <taxon>Candidatus Electrothrix</taxon>
    </lineage>
</organism>
<feature type="transmembrane region" description="Helical" evidence="1">
    <location>
        <begin position="178"/>
        <end position="195"/>
    </location>
</feature>
<reference evidence="2 3" key="1">
    <citation type="submission" date="2017-01" db="EMBL/GenBank/DDBJ databases">
        <title>The cable genome- insights into the physiology and evolution of filamentous bacteria capable of sulfide oxidation via long distance electron transfer.</title>
        <authorList>
            <person name="Schreiber L."/>
            <person name="Bjerg J.T."/>
            <person name="Boggild A."/>
            <person name="Van De Vossenberg J."/>
            <person name="Meysman F."/>
            <person name="Nielsen L.P."/>
            <person name="Schramm A."/>
            <person name="Kjeldsen K.U."/>
        </authorList>
    </citation>
    <scope>NUCLEOTIDE SEQUENCE [LARGE SCALE GENOMIC DNA]</scope>
    <source>
        <strain evidence="2">MCF</strain>
    </source>
</reference>
<name>A0A444IRC4_9BACT</name>
<evidence type="ECO:0000313" key="2">
    <source>
        <dbReference type="EMBL" id="RWX43332.1"/>
    </source>
</evidence>
<dbReference type="NCBIfam" id="TIGR04112">
    <property type="entry name" value="seleno_YedE"/>
    <property type="match status" value="1"/>
</dbReference>
<dbReference type="InterPro" id="IPR026366">
    <property type="entry name" value="Seleno_YedE"/>
</dbReference>